<evidence type="ECO:0000313" key="2">
    <source>
        <dbReference type="Proteomes" id="UP000054630"/>
    </source>
</evidence>
<sequence>MNTTTTTAAATTITTKTLQMCCSMLLLVYYAGDEEVENSSKMFHTEYNFIIMINAPSVKQDIISGSDSCIDLSVALLMNMDMV</sequence>
<proteinExistence type="predicted"/>
<organism evidence="1 2">
    <name type="scientific">Trichinella nelsoni</name>
    <dbReference type="NCBI Taxonomy" id="6336"/>
    <lineage>
        <taxon>Eukaryota</taxon>
        <taxon>Metazoa</taxon>
        <taxon>Ecdysozoa</taxon>
        <taxon>Nematoda</taxon>
        <taxon>Enoplea</taxon>
        <taxon>Dorylaimia</taxon>
        <taxon>Trichinellida</taxon>
        <taxon>Trichinellidae</taxon>
        <taxon>Trichinella</taxon>
    </lineage>
</organism>
<protein>
    <submittedName>
        <fullName evidence="1">Uncharacterized protein</fullName>
    </submittedName>
</protein>
<name>A0A0V0RUQ1_9BILA</name>
<gene>
    <name evidence="1" type="ORF">T07_2387</name>
</gene>
<comment type="caution">
    <text evidence="1">The sequence shown here is derived from an EMBL/GenBank/DDBJ whole genome shotgun (WGS) entry which is preliminary data.</text>
</comment>
<accession>A0A0V0RUQ1</accession>
<reference evidence="1 2" key="1">
    <citation type="submission" date="2015-01" db="EMBL/GenBank/DDBJ databases">
        <title>Evolution of Trichinella species and genotypes.</title>
        <authorList>
            <person name="Korhonen P.K."/>
            <person name="Edoardo P."/>
            <person name="Giuseppe L.R."/>
            <person name="Gasser R.B."/>
        </authorList>
    </citation>
    <scope>NUCLEOTIDE SEQUENCE [LARGE SCALE GENOMIC DNA]</scope>
    <source>
        <strain evidence="1">ISS37</strain>
    </source>
</reference>
<dbReference type="Proteomes" id="UP000054630">
    <property type="component" value="Unassembled WGS sequence"/>
</dbReference>
<dbReference type="EMBL" id="JYDL01000076">
    <property type="protein sequence ID" value="KRX18188.1"/>
    <property type="molecule type" value="Genomic_DNA"/>
</dbReference>
<evidence type="ECO:0000313" key="1">
    <source>
        <dbReference type="EMBL" id="KRX18188.1"/>
    </source>
</evidence>
<dbReference type="AlphaFoldDB" id="A0A0V0RUQ1"/>
<keyword evidence="2" id="KW-1185">Reference proteome</keyword>